<gene>
    <name evidence="2" type="ORF">LWI29_033766</name>
</gene>
<organism evidence="2 3">
    <name type="scientific">Acer saccharum</name>
    <name type="common">Sugar maple</name>
    <dbReference type="NCBI Taxonomy" id="4024"/>
    <lineage>
        <taxon>Eukaryota</taxon>
        <taxon>Viridiplantae</taxon>
        <taxon>Streptophyta</taxon>
        <taxon>Embryophyta</taxon>
        <taxon>Tracheophyta</taxon>
        <taxon>Spermatophyta</taxon>
        <taxon>Magnoliopsida</taxon>
        <taxon>eudicotyledons</taxon>
        <taxon>Gunneridae</taxon>
        <taxon>Pentapetalae</taxon>
        <taxon>rosids</taxon>
        <taxon>malvids</taxon>
        <taxon>Sapindales</taxon>
        <taxon>Sapindaceae</taxon>
        <taxon>Hippocastanoideae</taxon>
        <taxon>Acereae</taxon>
        <taxon>Acer</taxon>
    </lineage>
</organism>
<dbReference type="EMBL" id="JAUESC010000002">
    <property type="protein sequence ID" value="KAK0606061.1"/>
    <property type="molecule type" value="Genomic_DNA"/>
</dbReference>
<dbReference type="Pfam" id="PF10714">
    <property type="entry name" value="LEA_6"/>
    <property type="match status" value="1"/>
</dbReference>
<evidence type="ECO:0000313" key="3">
    <source>
        <dbReference type="Proteomes" id="UP001168877"/>
    </source>
</evidence>
<evidence type="ECO:0000256" key="1">
    <source>
        <dbReference type="SAM" id="MobiDB-lite"/>
    </source>
</evidence>
<feature type="compositionally biased region" description="Basic and acidic residues" evidence="1">
    <location>
        <begin position="1"/>
        <end position="32"/>
    </location>
</feature>
<dbReference type="InterPro" id="IPR018930">
    <property type="entry name" value="LEA-18"/>
</dbReference>
<keyword evidence="3" id="KW-1185">Reference proteome</keyword>
<sequence length="102" mass="11144">MEKKPEQAEKEKQQTAETERSGEEKKKNKEVNLEGIPMEDSPYVNYKDLEDYKLQGYGTQGHQQPTLGRGAGGTDAPTPSGATVPSKPDVSATDVINRRGVP</sequence>
<dbReference type="Proteomes" id="UP001168877">
    <property type="component" value="Unassembled WGS sequence"/>
</dbReference>
<dbReference type="AlphaFoldDB" id="A0AA39SW92"/>
<protein>
    <recommendedName>
        <fullName evidence="4">Late embryogenesis abundant protein, LEA-18</fullName>
    </recommendedName>
</protein>
<evidence type="ECO:0000313" key="2">
    <source>
        <dbReference type="EMBL" id="KAK0606061.1"/>
    </source>
</evidence>
<accession>A0AA39SW92</accession>
<comment type="caution">
    <text evidence="2">The sequence shown here is derived from an EMBL/GenBank/DDBJ whole genome shotgun (WGS) entry which is preliminary data.</text>
</comment>
<name>A0AA39SW92_ACESA</name>
<reference evidence="2" key="1">
    <citation type="journal article" date="2022" name="Plant J.">
        <title>Strategies of tolerance reflected in two North American maple genomes.</title>
        <authorList>
            <person name="McEvoy S.L."/>
            <person name="Sezen U.U."/>
            <person name="Trouern-Trend A."/>
            <person name="McMahon S.M."/>
            <person name="Schaberg P.G."/>
            <person name="Yang J."/>
            <person name="Wegrzyn J.L."/>
            <person name="Swenson N.G."/>
        </authorList>
    </citation>
    <scope>NUCLEOTIDE SEQUENCE</scope>
    <source>
        <strain evidence="2">NS2018</strain>
    </source>
</reference>
<feature type="region of interest" description="Disordered" evidence="1">
    <location>
        <begin position="1"/>
        <end position="102"/>
    </location>
</feature>
<proteinExistence type="predicted"/>
<reference evidence="2" key="2">
    <citation type="submission" date="2023-06" db="EMBL/GenBank/DDBJ databases">
        <authorList>
            <person name="Swenson N.G."/>
            <person name="Wegrzyn J.L."/>
            <person name="Mcevoy S.L."/>
        </authorList>
    </citation>
    <scope>NUCLEOTIDE SEQUENCE</scope>
    <source>
        <strain evidence="2">NS2018</strain>
        <tissue evidence="2">Leaf</tissue>
    </source>
</reference>
<evidence type="ECO:0008006" key="4">
    <source>
        <dbReference type="Google" id="ProtNLM"/>
    </source>
</evidence>